<dbReference type="SMART" id="SM00448">
    <property type="entry name" value="REC"/>
    <property type="match status" value="1"/>
</dbReference>
<dbReference type="EMBL" id="QOCR01000001">
    <property type="protein sequence ID" value="RHW52309.1"/>
    <property type="molecule type" value="Genomic_DNA"/>
</dbReference>
<accession>A0A347STC5</accession>
<name>A0A347STC5_9LACO</name>
<dbReference type="Pfam" id="PF04397">
    <property type="entry name" value="LytTR"/>
    <property type="match status" value="1"/>
</dbReference>
<dbReference type="GO" id="GO:0000156">
    <property type="term" value="F:phosphorelay response regulator activity"/>
    <property type="evidence" value="ECO:0007669"/>
    <property type="project" value="InterPro"/>
</dbReference>
<dbReference type="InterPro" id="IPR011006">
    <property type="entry name" value="CheY-like_superfamily"/>
</dbReference>
<dbReference type="RefSeq" id="WP_118900219.1">
    <property type="nucleotide sequence ID" value="NZ_CP031513.1"/>
</dbReference>
<dbReference type="InterPro" id="IPR046947">
    <property type="entry name" value="LytR-like"/>
</dbReference>
<proteinExistence type="predicted"/>
<dbReference type="InterPro" id="IPR001789">
    <property type="entry name" value="Sig_transdc_resp-reg_receiver"/>
</dbReference>
<evidence type="ECO:0000256" key="4">
    <source>
        <dbReference type="ARBA" id="ARBA00037164"/>
    </source>
</evidence>
<evidence type="ECO:0000313" key="6">
    <source>
        <dbReference type="Proteomes" id="UP000284109"/>
    </source>
</evidence>
<organism evidence="5 6">
    <name type="scientific">Bombilactobacillus bombi</name>
    <dbReference type="NCBI Taxonomy" id="1303590"/>
    <lineage>
        <taxon>Bacteria</taxon>
        <taxon>Bacillati</taxon>
        <taxon>Bacillota</taxon>
        <taxon>Bacilli</taxon>
        <taxon>Lactobacillales</taxon>
        <taxon>Lactobacillaceae</taxon>
        <taxon>Bombilactobacillus</taxon>
    </lineage>
</organism>
<dbReference type="OrthoDB" id="9809318at2"/>
<evidence type="ECO:0000256" key="2">
    <source>
        <dbReference type="ARBA" id="ARBA00023012"/>
    </source>
</evidence>
<dbReference type="PANTHER" id="PTHR37299:SF3">
    <property type="entry name" value="STAGE 0 SPORULATION PROTEIN A HOMOLOG"/>
    <property type="match status" value="1"/>
</dbReference>
<keyword evidence="2" id="KW-0902">Two-component regulatory system</keyword>
<gene>
    <name evidence="5" type="ORF">DS831_03010</name>
</gene>
<keyword evidence="3" id="KW-0010">Activator</keyword>
<keyword evidence="5" id="KW-0238">DNA-binding</keyword>
<dbReference type="SMART" id="SM00850">
    <property type="entry name" value="LytTR"/>
    <property type="match status" value="1"/>
</dbReference>
<comment type="caution">
    <text evidence="5">The sequence shown here is derived from an EMBL/GenBank/DDBJ whole genome shotgun (WGS) entry which is preliminary data.</text>
</comment>
<dbReference type="PROSITE" id="PS50930">
    <property type="entry name" value="HTH_LYTTR"/>
    <property type="match status" value="1"/>
</dbReference>
<sequence>MNIYICEDDPSQRKEITTIIKNYIFIENLDMQVVLSTANPHQVLQCLDNQQGIYFLDIDLHSDLNGIELASQIRAKDSHGYIIFITTHDEMAFETFKYQVAALDFILKDQGDLQSNVRKVFQTIKQQLAIDAVDNKVIAINLNDRVLYLNLNSLTYVETASNHKLLLHSTDKESLVTGDLKELEERLPDNFFRCHKSFLVNLDYLDYIDKKQNLLRLKTGASCLIARRKIKLLEK</sequence>
<dbReference type="PANTHER" id="PTHR37299">
    <property type="entry name" value="TRANSCRIPTIONAL REGULATOR-RELATED"/>
    <property type="match status" value="1"/>
</dbReference>
<evidence type="ECO:0000256" key="3">
    <source>
        <dbReference type="ARBA" id="ARBA00023159"/>
    </source>
</evidence>
<dbReference type="Gene3D" id="3.40.50.2300">
    <property type="match status" value="1"/>
</dbReference>
<dbReference type="SUPFAM" id="SSF52172">
    <property type="entry name" value="CheY-like"/>
    <property type="match status" value="1"/>
</dbReference>
<protein>
    <submittedName>
        <fullName evidence="5">DNA-binding response regulator</fullName>
    </submittedName>
</protein>
<dbReference type="Proteomes" id="UP000284109">
    <property type="component" value="Unassembled WGS sequence"/>
</dbReference>
<evidence type="ECO:0000313" key="5">
    <source>
        <dbReference type="EMBL" id="RHW52309.1"/>
    </source>
</evidence>
<dbReference type="AlphaFoldDB" id="A0A347STC5"/>
<comment type="function">
    <text evidence="4">Required for high-level post-exponential phase expression of a series of secreted proteins.</text>
</comment>
<dbReference type="Pfam" id="PF00072">
    <property type="entry name" value="Response_reg"/>
    <property type="match status" value="1"/>
</dbReference>
<dbReference type="CDD" id="cd17533">
    <property type="entry name" value="REC_LytTR_AgrA-like"/>
    <property type="match status" value="1"/>
</dbReference>
<dbReference type="InterPro" id="IPR007492">
    <property type="entry name" value="LytTR_DNA-bd_dom"/>
</dbReference>
<evidence type="ECO:0000256" key="1">
    <source>
        <dbReference type="ARBA" id="ARBA00022490"/>
    </source>
</evidence>
<dbReference type="GO" id="GO:0003677">
    <property type="term" value="F:DNA binding"/>
    <property type="evidence" value="ECO:0007669"/>
    <property type="project" value="UniProtKB-KW"/>
</dbReference>
<dbReference type="Gene3D" id="2.40.50.1020">
    <property type="entry name" value="LytTr DNA-binding domain"/>
    <property type="match status" value="1"/>
</dbReference>
<reference evidence="5 6" key="1">
    <citation type="submission" date="2018-07" db="EMBL/GenBank/DDBJ databases">
        <title>Genome sequences of six Lactobacillus spp. isolated from bumble bee guts.</title>
        <authorList>
            <person name="Motta E.V.S."/>
            <person name="Moran N.A."/>
        </authorList>
    </citation>
    <scope>NUCLEOTIDE SEQUENCE [LARGE SCALE GENOMIC DNA]</scope>
    <source>
        <strain evidence="5 6">BI-1.1</strain>
    </source>
</reference>
<keyword evidence="6" id="KW-1185">Reference proteome</keyword>
<dbReference type="PROSITE" id="PS50110">
    <property type="entry name" value="RESPONSE_REGULATORY"/>
    <property type="match status" value="1"/>
</dbReference>
<dbReference type="KEGG" id="lbm:DS830_07235"/>
<keyword evidence="1" id="KW-0963">Cytoplasm</keyword>